<keyword evidence="2" id="KW-0812">Transmembrane</keyword>
<reference evidence="3" key="1">
    <citation type="submission" date="2021-02" db="EMBL/GenBank/DDBJ databases">
        <authorList>
            <person name="Dougan E. K."/>
            <person name="Rhodes N."/>
            <person name="Thang M."/>
            <person name="Chan C."/>
        </authorList>
    </citation>
    <scope>NUCLEOTIDE SEQUENCE</scope>
</reference>
<evidence type="ECO:0000313" key="3">
    <source>
        <dbReference type="EMBL" id="CAE7341762.1"/>
    </source>
</evidence>
<keyword evidence="4" id="KW-1185">Reference proteome</keyword>
<proteinExistence type="predicted"/>
<evidence type="ECO:0000313" key="4">
    <source>
        <dbReference type="Proteomes" id="UP000604046"/>
    </source>
</evidence>
<protein>
    <submittedName>
        <fullName evidence="3">PanB protein</fullName>
    </submittedName>
</protein>
<evidence type="ECO:0000256" key="1">
    <source>
        <dbReference type="SAM" id="MobiDB-lite"/>
    </source>
</evidence>
<keyword evidence="2" id="KW-0472">Membrane</keyword>
<sequence length="230" mass="25528">MQVLAKQGTMLGTVQTRPRASSRDLAPLVAALLTQLSEELERLEGENQRLHELLGIPAVYGMDLVFCLKQEKPEHLEGVALETWTAWLEKVQRTLQTFRWIQLTKLVGGISLIVWVFACFLVFVLAFMTLTEDATWVSIGALMAGVVMCAIAPTVFLCLVCCETSAKDNLNQLCSELATEKPGLSVRVDEKAWMGGRRRESQKYIVISKRDPVGGQDFGDDPELGNNQEA</sequence>
<organism evidence="3 4">
    <name type="scientific">Symbiodinium natans</name>
    <dbReference type="NCBI Taxonomy" id="878477"/>
    <lineage>
        <taxon>Eukaryota</taxon>
        <taxon>Sar</taxon>
        <taxon>Alveolata</taxon>
        <taxon>Dinophyceae</taxon>
        <taxon>Suessiales</taxon>
        <taxon>Symbiodiniaceae</taxon>
        <taxon>Symbiodinium</taxon>
    </lineage>
</organism>
<evidence type="ECO:0000256" key="2">
    <source>
        <dbReference type="SAM" id="Phobius"/>
    </source>
</evidence>
<feature type="transmembrane region" description="Helical" evidence="2">
    <location>
        <begin position="106"/>
        <end position="130"/>
    </location>
</feature>
<dbReference type="EMBL" id="CAJNDS010002127">
    <property type="protein sequence ID" value="CAE7341762.1"/>
    <property type="molecule type" value="Genomic_DNA"/>
</dbReference>
<feature type="transmembrane region" description="Helical" evidence="2">
    <location>
        <begin position="136"/>
        <end position="162"/>
    </location>
</feature>
<accession>A0A812NY44</accession>
<gene>
    <name evidence="3" type="primary">panB</name>
    <name evidence="3" type="ORF">SNAT2548_LOCUS17884</name>
</gene>
<dbReference type="AlphaFoldDB" id="A0A812NY44"/>
<dbReference type="OrthoDB" id="10578598at2759"/>
<dbReference type="Proteomes" id="UP000604046">
    <property type="component" value="Unassembled WGS sequence"/>
</dbReference>
<comment type="caution">
    <text evidence="3">The sequence shown here is derived from an EMBL/GenBank/DDBJ whole genome shotgun (WGS) entry which is preliminary data.</text>
</comment>
<feature type="region of interest" description="Disordered" evidence="1">
    <location>
        <begin position="208"/>
        <end position="230"/>
    </location>
</feature>
<keyword evidence="2" id="KW-1133">Transmembrane helix</keyword>
<name>A0A812NY44_9DINO</name>